<evidence type="ECO:0000313" key="7">
    <source>
        <dbReference type="Proteomes" id="UP000094570"/>
    </source>
</evidence>
<keyword evidence="7" id="KW-1185">Reference proteome</keyword>
<protein>
    <recommendedName>
        <fullName evidence="5">YqgF/RNase H-like domain-containing protein</fullName>
    </recommendedName>
</protein>
<proteinExistence type="predicted"/>
<evidence type="ECO:0000259" key="5">
    <source>
        <dbReference type="SMART" id="SM00732"/>
    </source>
</evidence>
<evidence type="ECO:0000256" key="2">
    <source>
        <dbReference type="ARBA" id="ARBA00022517"/>
    </source>
</evidence>
<accession>A0A1E3G4K2</accession>
<organism evidence="6 7">
    <name type="scientific">Fervidobacterium thailandense</name>
    <dbReference type="NCBI Taxonomy" id="1008305"/>
    <lineage>
        <taxon>Bacteria</taxon>
        <taxon>Thermotogati</taxon>
        <taxon>Thermotogota</taxon>
        <taxon>Thermotogae</taxon>
        <taxon>Thermotogales</taxon>
        <taxon>Fervidobacteriaceae</taxon>
        <taxon>Fervidobacterium</taxon>
    </lineage>
</organism>
<keyword evidence="1" id="KW-0963">Cytoplasm</keyword>
<sequence>MTSGTFTAWKFENTKRPVEALTIIAVDYGKVKCGYAVGTLFVAESGTVSKKELFEKIKAHDKVILGLPLSMSGNYSSQTFEVLQFGLKLLDLGKEVYLVDERLTTKMAKTYGKIDDDRFSAEQLLLTFIQNPATGTKFSKKTTECELDKGVCKLENNQTLIVFEVPIDEKLGPLLRVDSKDAAAVGFSRDPYTAYTMFKNGLFVLRVWDDLLSWVEKKKIESRQFCIIINVDFGHFLSDILELLMQENIQIRTIFCKTKDACS</sequence>
<dbReference type="SMART" id="SM00732">
    <property type="entry name" value="YqgFc"/>
    <property type="match status" value="1"/>
</dbReference>
<keyword evidence="3" id="KW-0540">Nuclease</keyword>
<reference evidence="7" key="1">
    <citation type="submission" date="2016-04" db="EMBL/GenBank/DDBJ databases">
        <title>The genome sequence project of a novel Fervidobacterium isolate from a hot spring in Thailand.</title>
        <authorList>
            <person name="Gonzalez J.M."/>
            <person name="Cuecas A."/>
            <person name="Kanoksilapatham W."/>
        </authorList>
    </citation>
    <scope>NUCLEOTIDE SEQUENCE [LARGE SCALE GENOMIC DNA]</scope>
    <source>
        <strain evidence="7">FC2004</strain>
    </source>
</reference>
<dbReference type="SUPFAM" id="SSF53098">
    <property type="entry name" value="Ribonuclease H-like"/>
    <property type="match status" value="1"/>
</dbReference>
<dbReference type="EMBL" id="LWAF01000002">
    <property type="protein sequence ID" value="ODN31174.1"/>
    <property type="molecule type" value="Genomic_DNA"/>
</dbReference>
<dbReference type="Pfam" id="PF03652">
    <property type="entry name" value="RuvX"/>
    <property type="match status" value="1"/>
</dbReference>
<dbReference type="InterPro" id="IPR005227">
    <property type="entry name" value="YqgF"/>
</dbReference>
<evidence type="ECO:0000313" key="6">
    <source>
        <dbReference type="EMBL" id="ODN31174.1"/>
    </source>
</evidence>
<keyword evidence="4" id="KW-0378">Hydrolase</keyword>
<keyword evidence="2" id="KW-0690">Ribosome biogenesis</keyword>
<evidence type="ECO:0000256" key="1">
    <source>
        <dbReference type="ARBA" id="ARBA00022490"/>
    </source>
</evidence>
<evidence type="ECO:0000256" key="3">
    <source>
        <dbReference type="ARBA" id="ARBA00022722"/>
    </source>
</evidence>
<name>A0A1E3G4K2_9BACT</name>
<dbReference type="Proteomes" id="UP000094570">
    <property type="component" value="Unassembled WGS sequence"/>
</dbReference>
<dbReference type="GO" id="GO:0004518">
    <property type="term" value="F:nuclease activity"/>
    <property type="evidence" value="ECO:0007669"/>
    <property type="project" value="UniProtKB-KW"/>
</dbReference>
<gene>
    <name evidence="6" type="ORF">A4H02_02640</name>
</gene>
<comment type="caution">
    <text evidence="6">The sequence shown here is derived from an EMBL/GenBank/DDBJ whole genome shotgun (WGS) entry which is preliminary data.</text>
</comment>
<evidence type="ECO:0000256" key="4">
    <source>
        <dbReference type="ARBA" id="ARBA00022801"/>
    </source>
</evidence>
<dbReference type="STRING" id="1008305.A4H02_02640"/>
<dbReference type="InterPro" id="IPR037027">
    <property type="entry name" value="YqgF/RNaseH-like_dom_sf"/>
</dbReference>
<dbReference type="GO" id="GO:0016787">
    <property type="term" value="F:hydrolase activity"/>
    <property type="evidence" value="ECO:0007669"/>
    <property type="project" value="UniProtKB-KW"/>
</dbReference>
<feature type="domain" description="YqgF/RNase H-like" evidence="5">
    <location>
        <begin position="21"/>
        <end position="108"/>
    </location>
</feature>
<dbReference type="Gene3D" id="3.30.420.140">
    <property type="entry name" value="YqgF/RNase H-like domain"/>
    <property type="match status" value="1"/>
</dbReference>
<dbReference type="GO" id="GO:0006364">
    <property type="term" value="P:rRNA processing"/>
    <property type="evidence" value="ECO:0007669"/>
    <property type="project" value="InterPro"/>
</dbReference>
<dbReference type="InterPro" id="IPR012337">
    <property type="entry name" value="RNaseH-like_sf"/>
</dbReference>
<dbReference type="InterPro" id="IPR006641">
    <property type="entry name" value="YqgF/RNaseH-like_dom"/>
</dbReference>
<dbReference type="AlphaFoldDB" id="A0A1E3G4K2"/>